<evidence type="ECO:0000313" key="2">
    <source>
        <dbReference type="EnsemblMetazoa" id="XP_020911074.1"/>
    </source>
</evidence>
<dbReference type="RefSeq" id="XP_020911074.1">
    <property type="nucleotide sequence ID" value="XM_021055415.2"/>
</dbReference>
<dbReference type="InterPro" id="IPR013218">
    <property type="entry name" value="Dsn1/Mis13"/>
</dbReference>
<dbReference type="GO" id="GO:0007059">
    <property type="term" value="P:chromosome segregation"/>
    <property type="evidence" value="ECO:0007669"/>
    <property type="project" value="InterPro"/>
</dbReference>
<dbReference type="PANTHER" id="PTHR14778:SF2">
    <property type="entry name" value="KINETOCHORE-ASSOCIATED PROTEIN DSN1 HOMOLOG"/>
    <property type="match status" value="1"/>
</dbReference>
<reference evidence="2" key="1">
    <citation type="submission" date="2022-11" db="UniProtKB">
        <authorList>
            <consortium name="EnsemblMetazoa"/>
        </authorList>
    </citation>
    <scope>IDENTIFICATION</scope>
</reference>
<dbReference type="OMA" id="ILTHACK"/>
<dbReference type="GO" id="GO:0000444">
    <property type="term" value="C:MIS12/MIND type complex"/>
    <property type="evidence" value="ECO:0007669"/>
    <property type="project" value="InterPro"/>
</dbReference>
<dbReference type="Pfam" id="PF08202">
    <property type="entry name" value="MIS13"/>
    <property type="match status" value="1"/>
</dbReference>
<dbReference type="KEGG" id="epa:110248856"/>
<feature type="compositionally biased region" description="Basic residues" evidence="1">
    <location>
        <begin position="41"/>
        <end position="57"/>
    </location>
</feature>
<accession>A0A913XWQ0</accession>
<proteinExistence type="predicted"/>
<dbReference type="GO" id="GO:0051301">
    <property type="term" value="P:cell division"/>
    <property type="evidence" value="ECO:0007669"/>
    <property type="project" value="InterPro"/>
</dbReference>
<dbReference type="GeneID" id="110248856"/>
<name>A0A913XWQ0_EXADI</name>
<feature type="region of interest" description="Disordered" evidence="1">
    <location>
        <begin position="1"/>
        <end position="66"/>
    </location>
</feature>
<sequence>MADDKSPARKKRRSSPNTEEEDAGFKFSRQSRRTTTYFKGSAKKRRRSSFVHGRKERKSLAPPSSKINLHQNIPIGLPPSARLRRLFHASLELAITKIKEQPNTIKLEEYPDFQEEAKDVFEQLQRIVLESDIIDEAFQLSSEDKDNDNKLPNPKNQQLEENALNCQTVSKRLQLESSKWDELLNSCQQLQDIAKQELQEYDDPLKSNEECPDFLSSNQHKLLSGKPTLKSVLDKLEKVKHTSELQVDMVCQTASNLKQYGDATETHLQQQMGIFGTKSVQVIEDMGTPRTLIRGGLKHHQMN</sequence>
<dbReference type="OrthoDB" id="5977213at2759"/>
<dbReference type="Proteomes" id="UP000887567">
    <property type="component" value="Unplaced"/>
</dbReference>
<organism evidence="2 3">
    <name type="scientific">Exaiptasia diaphana</name>
    <name type="common">Tropical sea anemone</name>
    <name type="synonym">Aiptasia pulchella</name>
    <dbReference type="NCBI Taxonomy" id="2652724"/>
    <lineage>
        <taxon>Eukaryota</taxon>
        <taxon>Metazoa</taxon>
        <taxon>Cnidaria</taxon>
        <taxon>Anthozoa</taxon>
        <taxon>Hexacorallia</taxon>
        <taxon>Actiniaria</taxon>
        <taxon>Aiptasiidae</taxon>
        <taxon>Exaiptasia</taxon>
    </lineage>
</organism>
<protein>
    <submittedName>
        <fullName evidence="2">Uncharacterized protein</fullName>
    </submittedName>
</protein>
<dbReference type="AlphaFoldDB" id="A0A913XWQ0"/>
<evidence type="ECO:0000313" key="3">
    <source>
        <dbReference type="Proteomes" id="UP000887567"/>
    </source>
</evidence>
<keyword evidence="3" id="KW-1185">Reference proteome</keyword>
<evidence type="ECO:0000256" key="1">
    <source>
        <dbReference type="SAM" id="MobiDB-lite"/>
    </source>
</evidence>
<dbReference type="PANTHER" id="PTHR14778">
    <property type="entry name" value="KINETOCHORE-ASSOCIATED PROTEIN DSN1 HOMOLOG"/>
    <property type="match status" value="1"/>
</dbReference>
<dbReference type="EnsemblMetazoa" id="XM_021055415.2">
    <property type="protein sequence ID" value="XP_020911074.1"/>
    <property type="gene ID" value="LOC110248856"/>
</dbReference>
<feature type="region of interest" description="Disordered" evidence="1">
    <location>
        <begin position="140"/>
        <end position="159"/>
    </location>
</feature>